<reference evidence="1 2" key="1">
    <citation type="submission" date="2019-02" db="EMBL/GenBank/DDBJ databases">
        <title>Deep-cultivation of Planctomycetes and their phenomic and genomic characterization uncovers novel biology.</title>
        <authorList>
            <person name="Wiegand S."/>
            <person name="Jogler M."/>
            <person name="Boedeker C."/>
            <person name="Pinto D."/>
            <person name="Vollmers J."/>
            <person name="Rivas-Marin E."/>
            <person name="Kohn T."/>
            <person name="Peeters S.H."/>
            <person name="Heuer A."/>
            <person name="Rast P."/>
            <person name="Oberbeckmann S."/>
            <person name="Bunk B."/>
            <person name="Jeske O."/>
            <person name="Meyerdierks A."/>
            <person name="Storesund J.E."/>
            <person name="Kallscheuer N."/>
            <person name="Luecker S."/>
            <person name="Lage O.M."/>
            <person name="Pohl T."/>
            <person name="Merkel B.J."/>
            <person name="Hornburger P."/>
            <person name="Mueller R.-W."/>
            <person name="Bruemmer F."/>
            <person name="Labrenz M."/>
            <person name="Spormann A.M."/>
            <person name="Op Den Camp H."/>
            <person name="Overmann J."/>
            <person name="Amann R."/>
            <person name="Jetten M.S.M."/>
            <person name="Mascher T."/>
            <person name="Medema M.H."/>
            <person name="Devos D.P."/>
            <person name="Kaster A.-K."/>
            <person name="Ovreas L."/>
            <person name="Rohde M."/>
            <person name="Galperin M.Y."/>
            <person name="Jogler C."/>
        </authorList>
    </citation>
    <scope>NUCLEOTIDE SEQUENCE [LARGE SCALE GENOMIC DNA]</scope>
    <source>
        <strain evidence="1 2">Pla52n</strain>
    </source>
</reference>
<name>A0A5C6ATI0_9BACT</name>
<sequence>MNQELSISSGCLTWYRGDTAVKARRLSAILLMAVGLIPWFGSSGSGSAHAAFSLTLTPASRTVQSSTGGTVSFTGIIDGDPGEQLQTFDIVIDIAGRQLPSSDVSIVNLTPLVFAPLSIGETERNGDDIFFGGLGVVPLDASSDLQIFTFDAVFRSGIAAGQTFDFNFASTDTDFSLRSGIGLIDLSTVQFNNATVTISAVPEPSGICALVGLVCGCAMMRRRRRTALSNVIRA</sequence>
<accession>A0A5C6ATI0</accession>
<evidence type="ECO:0000313" key="2">
    <source>
        <dbReference type="Proteomes" id="UP000320176"/>
    </source>
</evidence>
<protein>
    <recommendedName>
        <fullName evidence="3">PEP-CTERM protein-sorting domain-containing protein</fullName>
    </recommendedName>
</protein>
<organism evidence="1 2">
    <name type="scientific">Stieleria varia</name>
    <dbReference type="NCBI Taxonomy" id="2528005"/>
    <lineage>
        <taxon>Bacteria</taxon>
        <taxon>Pseudomonadati</taxon>
        <taxon>Planctomycetota</taxon>
        <taxon>Planctomycetia</taxon>
        <taxon>Pirellulales</taxon>
        <taxon>Pirellulaceae</taxon>
        <taxon>Stieleria</taxon>
    </lineage>
</organism>
<dbReference type="OrthoDB" id="292862at2"/>
<proteinExistence type="predicted"/>
<gene>
    <name evidence="1" type="ORF">Pla52n_38160</name>
</gene>
<dbReference type="RefSeq" id="WP_146521027.1">
    <property type="nucleotide sequence ID" value="NZ_CP151726.1"/>
</dbReference>
<dbReference type="NCBIfam" id="TIGR02595">
    <property type="entry name" value="PEP_CTERM"/>
    <property type="match status" value="1"/>
</dbReference>
<comment type="caution">
    <text evidence="1">The sequence shown here is derived from an EMBL/GenBank/DDBJ whole genome shotgun (WGS) entry which is preliminary data.</text>
</comment>
<dbReference type="AlphaFoldDB" id="A0A5C6ATI0"/>
<evidence type="ECO:0000313" key="1">
    <source>
        <dbReference type="EMBL" id="TWU02757.1"/>
    </source>
</evidence>
<dbReference type="EMBL" id="SJPN01000004">
    <property type="protein sequence ID" value="TWU02757.1"/>
    <property type="molecule type" value="Genomic_DNA"/>
</dbReference>
<dbReference type="InterPro" id="IPR013424">
    <property type="entry name" value="Ice-binding_C"/>
</dbReference>
<evidence type="ECO:0008006" key="3">
    <source>
        <dbReference type="Google" id="ProtNLM"/>
    </source>
</evidence>
<keyword evidence="2" id="KW-1185">Reference proteome</keyword>
<dbReference type="Proteomes" id="UP000320176">
    <property type="component" value="Unassembled WGS sequence"/>
</dbReference>